<gene>
    <name evidence="1" type="ORF">AOB60_01460</name>
</gene>
<evidence type="ECO:0000313" key="1">
    <source>
        <dbReference type="EMBL" id="PNE39843.1"/>
    </source>
</evidence>
<dbReference type="GO" id="GO:0005198">
    <property type="term" value="F:structural molecule activity"/>
    <property type="evidence" value="ECO:0007669"/>
    <property type="project" value="InterPro"/>
</dbReference>
<dbReference type="InterPro" id="IPR011747">
    <property type="entry name" value="CHP02241"/>
</dbReference>
<dbReference type="RefSeq" id="WP_102922528.1">
    <property type="nucleotide sequence ID" value="NZ_LJSN01000002.1"/>
</dbReference>
<reference evidence="2" key="1">
    <citation type="submission" date="2015-09" db="EMBL/GenBank/DDBJ databases">
        <authorList>
            <person name="Graham D.E."/>
            <person name="Mahan K.M."/>
            <person name="Klingeman D.M."/>
            <person name="Fida T."/>
            <person name="Giannone R.J."/>
            <person name="Hettich R.L."/>
            <person name="Parry R.J."/>
            <person name="Spain J.C."/>
        </authorList>
    </citation>
    <scope>NUCLEOTIDE SEQUENCE [LARGE SCALE GENOMIC DNA]</scope>
    <source>
        <strain evidence="2">JCM 4701</strain>
    </source>
</reference>
<keyword evidence="2" id="KW-1185">Reference proteome</keyword>
<proteinExistence type="predicted"/>
<dbReference type="PANTHER" id="PTHR38009:SF1">
    <property type="entry name" value="CONSERVED HYPOTHETICAL PHAGE TAIL PROTEIN"/>
    <property type="match status" value="1"/>
</dbReference>
<dbReference type="PANTHER" id="PTHR38009">
    <property type="entry name" value="CONSERVED HYPOTHETICAL PHAGE TAIL PROTEIN"/>
    <property type="match status" value="1"/>
</dbReference>
<sequence>MATGDVYPSNIFSVELGNFQVETVQSVSTPSIQLDVVETRQVSATGEPIARKQPAVRPQSGEITVTRGMDKSKAFTDWINTALEKKDIEKARQNVTIVQYDVNKKPVVRYHFVSAWASQLKGADLDASSTTAATEQVTITYEDCVVERA</sequence>
<comment type="caution">
    <text evidence="1">The sequence shown here is derived from an EMBL/GenBank/DDBJ whole genome shotgun (WGS) entry which is preliminary data.</text>
</comment>
<organism evidence="1 2">
    <name type="scientific">Streptomyces noursei</name>
    <name type="common">Streptomyces albulus</name>
    <dbReference type="NCBI Taxonomy" id="1971"/>
    <lineage>
        <taxon>Bacteria</taxon>
        <taxon>Bacillati</taxon>
        <taxon>Actinomycetota</taxon>
        <taxon>Actinomycetes</taxon>
        <taxon>Kitasatosporales</taxon>
        <taxon>Streptomycetaceae</taxon>
        <taxon>Streptomyces</taxon>
    </lineage>
</organism>
<protein>
    <submittedName>
        <fullName evidence="1">Phage tail protein</fullName>
    </submittedName>
</protein>
<dbReference type="AlphaFoldDB" id="A0A2N8PFR2"/>
<dbReference type="NCBIfam" id="TIGR02241">
    <property type="entry name" value="conserved hypothetical phage tail region protein"/>
    <property type="match status" value="1"/>
</dbReference>
<dbReference type="Proteomes" id="UP000236047">
    <property type="component" value="Unassembled WGS sequence"/>
</dbReference>
<evidence type="ECO:0000313" key="2">
    <source>
        <dbReference type="Proteomes" id="UP000236047"/>
    </source>
</evidence>
<dbReference type="EMBL" id="LJSN01000002">
    <property type="protein sequence ID" value="PNE39843.1"/>
    <property type="molecule type" value="Genomic_DNA"/>
</dbReference>
<name>A0A2N8PFR2_STRNR</name>
<accession>A0A2N8PFR2</accession>
<dbReference type="Pfam" id="PF06841">
    <property type="entry name" value="Phage_T4_gp19"/>
    <property type="match status" value="1"/>
</dbReference>
<dbReference type="InterPro" id="IPR010667">
    <property type="entry name" value="Phage_T4_Gp19"/>
</dbReference>